<dbReference type="Gene3D" id="3.30.700.10">
    <property type="entry name" value="Glycoprotein, Type 4 Pilin"/>
    <property type="match status" value="1"/>
</dbReference>
<dbReference type="InterPro" id="IPR045584">
    <property type="entry name" value="Pilin-like"/>
</dbReference>
<organism evidence="1 2">
    <name type="scientific">Massilia horti</name>
    <dbReference type="NCBI Taxonomy" id="2562153"/>
    <lineage>
        <taxon>Bacteria</taxon>
        <taxon>Pseudomonadati</taxon>
        <taxon>Pseudomonadota</taxon>
        <taxon>Betaproteobacteria</taxon>
        <taxon>Burkholderiales</taxon>
        <taxon>Oxalobacteraceae</taxon>
        <taxon>Telluria group</taxon>
        <taxon>Massilia</taxon>
    </lineage>
</organism>
<evidence type="ECO:0000313" key="2">
    <source>
        <dbReference type="Proteomes" id="UP000297258"/>
    </source>
</evidence>
<accession>A0A4Y9T2K9</accession>
<name>A0A4Y9T2K9_9BURK</name>
<protein>
    <submittedName>
        <fullName evidence="1">Type IV pilin protein</fullName>
    </submittedName>
</protein>
<dbReference type="Pfam" id="PF16732">
    <property type="entry name" value="ComP_DUS"/>
    <property type="match status" value="1"/>
</dbReference>
<proteinExistence type="predicted"/>
<dbReference type="Proteomes" id="UP000297258">
    <property type="component" value="Unassembled WGS sequence"/>
</dbReference>
<dbReference type="InterPro" id="IPR031982">
    <property type="entry name" value="PilE-like"/>
</dbReference>
<dbReference type="AlphaFoldDB" id="A0A4Y9T2K9"/>
<dbReference type="OrthoDB" id="8592370at2"/>
<dbReference type="InterPro" id="IPR012902">
    <property type="entry name" value="N_methyl_site"/>
</dbReference>
<reference evidence="1 2" key="1">
    <citation type="submission" date="2019-03" db="EMBL/GenBank/DDBJ databases">
        <title>Draft genome of Massilia hortus sp. nov., a novel bacterial species of the Oxalobacteraceae family.</title>
        <authorList>
            <person name="Peta V."/>
            <person name="Raths R."/>
            <person name="Bucking H."/>
        </authorList>
    </citation>
    <scope>NUCLEOTIDE SEQUENCE [LARGE SCALE GENOMIC DNA]</scope>
    <source>
        <strain evidence="1 2">ONC3</strain>
    </source>
</reference>
<dbReference type="EMBL" id="SPUM01000095">
    <property type="protein sequence ID" value="TFW31278.1"/>
    <property type="molecule type" value="Genomic_DNA"/>
</dbReference>
<gene>
    <name evidence="1" type="ORF">E4O92_14250</name>
</gene>
<evidence type="ECO:0000313" key="1">
    <source>
        <dbReference type="EMBL" id="TFW31278.1"/>
    </source>
</evidence>
<dbReference type="NCBIfam" id="TIGR02532">
    <property type="entry name" value="IV_pilin_GFxxxE"/>
    <property type="match status" value="1"/>
</dbReference>
<comment type="caution">
    <text evidence="1">The sequence shown here is derived from an EMBL/GenBank/DDBJ whole genome shotgun (WGS) entry which is preliminary data.</text>
</comment>
<keyword evidence="2" id="KW-1185">Reference proteome</keyword>
<dbReference type="SUPFAM" id="SSF54523">
    <property type="entry name" value="Pili subunits"/>
    <property type="match status" value="1"/>
</dbReference>
<dbReference type="GO" id="GO:0043683">
    <property type="term" value="P:type IV pilus assembly"/>
    <property type="evidence" value="ECO:0007669"/>
    <property type="project" value="InterPro"/>
</dbReference>
<sequence>MIELMIVVVIMGILAALAYPSYAHHITKTKRVEAQVAMIEALQQEERHYAQHNTYVAFSKAQMPDEPGMKWWSGPNARSSAYELDARACPDRKISECVQVRARPGTANVDARFAEPECGTLTLSSAGQQGASGQGSHCWP</sequence>